<evidence type="ECO:0008006" key="3">
    <source>
        <dbReference type="Google" id="ProtNLM"/>
    </source>
</evidence>
<dbReference type="EMBL" id="FOLQ01000035">
    <property type="protein sequence ID" value="SFF20924.1"/>
    <property type="molecule type" value="Genomic_DNA"/>
</dbReference>
<evidence type="ECO:0000313" key="1">
    <source>
        <dbReference type="EMBL" id="SFF20924.1"/>
    </source>
</evidence>
<dbReference type="OrthoDB" id="961192at2"/>
<dbReference type="Proteomes" id="UP000198598">
    <property type="component" value="Unassembled WGS sequence"/>
</dbReference>
<gene>
    <name evidence="1" type="ORF">SAMN05216167_13529</name>
</gene>
<name>A0A1I2GSL1_9BACT</name>
<dbReference type="RefSeq" id="WP_093834563.1">
    <property type="nucleotide sequence ID" value="NZ_FOLQ01000035.1"/>
</dbReference>
<evidence type="ECO:0000313" key="2">
    <source>
        <dbReference type="Proteomes" id="UP000198598"/>
    </source>
</evidence>
<protein>
    <recommendedName>
        <fullName evidence="3">Lipocalin-like domain-containing protein</fullName>
    </recommendedName>
</protein>
<reference evidence="1 2" key="1">
    <citation type="submission" date="2016-10" db="EMBL/GenBank/DDBJ databases">
        <authorList>
            <person name="de Groot N.N."/>
        </authorList>
    </citation>
    <scope>NUCLEOTIDE SEQUENCE [LARGE SCALE GENOMIC DNA]</scope>
    <source>
        <strain evidence="1 2">DSM 26130</strain>
    </source>
</reference>
<accession>A0A1I2GSL1</accession>
<proteinExistence type="predicted"/>
<organism evidence="1 2">
    <name type="scientific">Spirosoma endophyticum</name>
    <dbReference type="NCBI Taxonomy" id="662367"/>
    <lineage>
        <taxon>Bacteria</taxon>
        <taxon>Pseudomonadati</taxon>
        <taxon>Bacteroidota</taxon>
        <taxon>Cytophagia</taxon>
        <taxon>Cytophagales</taxon>
        <taxon>Cytophagaceae</taxon>
        <taxon>Spirosoma</taxon>
    </lineage>
</organism>
<keyword evidence="2" id="KW-1185">Reference proteome</keyword>
<dbReference type="AlphaFoldDB" id="A0A1I2GSL1"/>
<dbReference type="STRING" id="662367.SAMN05216167_13529"/>
<sequence>MKTTLLRLLLLTGLTGCKEELNPLTLPDHSIPTSGCQPPAIDQNIVGTWHFESTLATGGIGRGGQKGTVTFDRKGNIVDPDTLFANELSSGSIRSKTYKPLVNSPFSDYTQPLFVVYRTFKDGTNASSSAEYYYVVSNACDRIHISVVHTNNEIGFVLTK</sequence>